<comment type="subcellular location">
    <subcellularLocation>
        <location evidence="1">Membrane</location>
        <topology evidence="1">Multi-pass membrane protein</topology>
    </subcellularLocation>
</comment>
<reference evidence="7" key="1">
    <citation type="journal article" date="2020" name="bioRxiv">
        <title>Hybrid origin of Populus tomentosa Carr. identified through genome sequencing and phylogenomic analysis.</title>
        <authorList>
            <person name="An X."/>
            <person name="Gao K."/>
            <person name="Chen Z."/>
            <person name="Li J."/>
            <person name="Yang X."/>
            <person name="Yang X."/>
            <person name="Zhou J."/>
            <person name="Guo T."/>
            <person name="Zhao T."/>
            <person name="Huang S."/>
            <person name="Miao D."/>
            <person name="Khan W.U."/>
            <person name="Rao P."/>
            <person name="Ye M."/>
            <person name="Lei B."/>
            <person name="Liao W."/>
            <person name="Wang J."/>
            <person name="Ji L."/>
            <person name="Li Y."/>
            <person name="Guo B."/>
            <person name="Mustafa N.S."/>
            <person name="Li S."/>
            <person name="Yun Q."/>
            <person name="Keller S.R."/>
            <person name="Mao J."/>
            <person name="Zhang R."/>
            <person name="Strauss S.H."/>
        </authorList>
    </citation>
    <scope>NUCLEOTIDE SEQUENCE</scope>
    <source>
        <strain evidence="7">GM15</strain>
        <tissue evidence="7">Leaf</tissue>
    </source>
</reference>
<accession>A0A8X7Z9U5</accession>
<organism evidence="7 8">
    <name type="scientific">Populus tomentosa</name>
    <name type="common">Chinese white poplar</name>
    <dbReference type="NCBI Taxonomy" id="118781"/>
    <lineage>
        <taxon>Eukaryota</taxon>
        <taxon>Viridiplantae</taxon>
        <taxon>Streptophyta</taxon>
        <taxon>Embryophyta</taxon>
        <taxon>Tracheophyta</taxon>
        <taxon>Spermatophyta</taxon>
        <taxon>Magnoliopsida</taxon>
        <taxon>eudicotyledons</taxon>
        <taxon>Gunneridae</taxon>
        <taxon>Pentapetalae</taxon>
        <taxon>rosids</taxon>
        <taxon>fabids</taxon>
        <taxon>Malpighiales</taxon>
        <taxon>Salicaceae</taxon>
        <taxon>Saliceae</taxon>
        <taxon>Populus</taxon>
    </lineage>
</organism>
<feature type="transmembrane region" description="Helical" evidence="6">
    <location>
        <begin position="12"/>
        <end position="31"/>
    </location>
</feature>
<dbReference type="AlphaFoldDB" id="A0A8X7Z9U5"/>
<evidence type="ECO:0008006" key="9">
    <source>
        <dbReference type="Google" id="ProtNLM"/>
    </source>
</evidence>
<evidence type="ECO:0000313" key="7">
    <source>
        <dbReference type="EMBL" id="KAG6763562.1"/>
    </source>
</evidence>
<dbReference type="GO" id="GO:0009734">
    <property type="term" value="P:auxin-activated signaling pathway"/>
    <property type="evidence" value="ECO:0007669"/>
    <property type="project" value="InterPro"/>
</dbReference>
<evidence type="ECO:0000256" key="4">
    <source>
        <dbReference type="ARBA" id="ARBA00022989"/>
    </source>
</evidence>
<evidence type="ECO:0000256" key="1">
    <source>
        <dbReference type="ARBA" id="ARBA00004141"/>
    </source>
</evidence>
<proteinExistence type="inferred from homology"/>
<feature type="transmembrane region" description="Helical" evidence="6">
    <location>
        <begin position="43"/>
        <end position="63"/>
    </location>
</feature>
<dbReference type="InterPro" id="IPR018499">
    <property type="entry name" value="Tetraspanin/Peripherin"/>
</dbReference>
<keyword evidence="5 6" id="KW-0472">Membrane</keyword>
<keyword evidence="4 6" id="KW-1133">Transmembrane helix</keyword>
<evidence type="ECO:0000256" key="6">
    <source>
        <dbReference type="SAM" id="Phobius"/>
    </source>
</evidence>
<dbReference type="InterPro" id="IPR044991">
    <property type="entry name" value="TET_plant"/>
</dbReference>
<feature type="transmembrane region" description="Helical" evidence="6">
    <location>
        <begin position="69"/>
        <end position="95"/>
    </location>
</feature>
<dbReference type="GO" id="GO:0016020">
    <property type="term" value="C:membrane"/>
    <property type="evidence" value="ECO:0007669"/>
    <property type="project" value="UniProtKB-SubCell"/>
</dbReference>
<evidence type="ECO:0000256" key="2">
    <source>
        <dbReference type="ARBA" id="ARBA00006840"/>
    </source>
</evidence>
<dbReference type="PANTHER" id="PTHR32191">
    <property type="entry name" value="TETRASPANIN-8-RELATED"/>
    <property type="match status" value="1"/>
</dbReference>
<feature type="transmembrane region" description="Helical" evidence="6">
    <location>
        <begin position="220"/>
        <end position="238"/>
    </location>
</feature>
<keyword evidence="8" id="KW-1185">Reference proteome</keyword>
<keyword evidence="3 6" id="KW-0812">Transmembrane</keyword>
<dbReference type="Proteomes" id="UP000886885">
    <property type="component" value="Chromosome 8D"/>
</dbReference>
<comment type="caution">
    <text evidence="7">The sequence shown here is derived from an EMBL/GenBank/DDBJ whole genome shotgun (WGS) entry which is preliminary data.</text>
</comment>
<dbReference type="OrthoDB" id="620353at2759"/>
<gene>
    <name evidence="7" type="ORF">POTOM_030987</name>
</gene>
<evidence type="ECO:0000256" key="3">
    <source>
        <dbReference type="ARBA" id="ARBA00022692"/>
    </source>
</evidence>
<comment type="similarity">
    <text evidence="2">Belongs to the tetraspanin (TM4SF) family.</text>
</comment>
<evidence type="ECO:0000256" key="5">
    <source>
        <dbReference type="ARBA" id="ARBA00023136"/>
    </source>
</evidence>
<sequence length="352" mass="39754">MYRFSNTVIGFLNLFTLLASIPIIGGGLWMARSSTTCESFLQTPLLVVGFVVLIISLAGFIGACFHVAWALWVYLVVMLFLIAALMGLTIFGFVVTSQGGGVEVPGRVYKEYRIEDYSPWLRNKIKDPDYWRTIRSCILSSKTCAKLASWTPLDYLEKDMSPIQSGCCKPPTSCNYNMATAVAQDPDCYRWNNAPTLLCYECDSCKAGVLEDVRRDWHKLSVLNVVMLVFLIGIYSIGCCAFQNTRRAETDYPYGENRMTKVRPRWDYYCSAATMKPNTESCFWFPSLQVEMVAGQERTALLAEAPMILQKSSAHVIRCSKVGTIQLFFSVWDILEVSRFRFVKGSITPTRL</sequence>
<protein>
    <recommendedName>
        <fullName evidence="9">Tetraspanin-6</fullName>
    </recommendedName>
</protein>
<dbReference type="Pfam" id="PF00335">
    <property type="entry name" value="Tetraspanin"/>
    <property type="match status" value="1"/>
</dbReference>
<evidence type="ECO:0000313" key="8">
    <source>
        <dbReference type="Proteomes" id="UP000886885"/>
    </source>
</evidence>
<dbReference type="EMBL" id="JAAWWB010000016">
    <property type="protein sequence ID" value="KAG6763562.1"/>
    <property type="molecule type" value="Genomic_DNA"/>
</dbReference>
<name>A0A8X7Z9U5_POPTO</name>